<gene>
    <name evidence="2" type="ORF">AACH10_05560</name>
</gene>
<protein>
    <recommendedName>
        <fullName evidence="4">STAS domain-containing protein</fullName>
    </recommendedName>
</protein>
<evidence type="ECO:0000313" key="2">
    <source>
        <dbReference type="EMBL" id="MEK8049694.1"/>
    </source>
</evidence>
<dbReference type="EMBL" id="JBBUTH010000003">
    <property type="protein sequence ID" value="MEK8049694.1"/>
    <property type="molecule type" value="Genomic_DNA"/>
</dbReference>
<keyword evidence="3" id="KW-1185">Reference proteome</keyword>
<evidence type="ECO:0000256" key="1">
    <source>
        <dbReference type="SAM" id="MobiDB-lite"/>
    </source>
</evidence>
<proteinExistence type="predicted"/>
<feature type="compositionally biased region" description="Low complexity" evidence="1">
    <location>
        <begin position="175"/>
        <end position="200"/>
    </location>
</feature>
<feature type="region of interest" description="Disordered" evidence="1">
    <location>
        <begin position="69"/>
        <end position="93"/>
    </location>
</feature>
<evidence type="ECO:0008006" key="4">
    <source>
        <dbReference type="Google" id="ProtNLM"/>
    </source>
</evidence>
<reference evidence="2 3" key="1">
    <citation type="submission" date="2024-04" db="EMBL/GenBank/DDBJ databases">
        <title>Novel species of the genus Ideonella isolated from streams.</title>
        <authorList>
            <person name="Lu H."/>
        </authorList>
    </citation>
    <scope>NUCLEOTIDE SEQUENCE [LARGE SCALE GENOMIC DNA]</scope>
    <source>
        <strain evidence="2 3">DXS22W</strain>
    </source>
</reference>
<feature type="compositionally biased region" description="Low complexity" evidence="1">
    <location>
        <begin position="261"/>
        <end position="272"/>
    </location>
</feature>
<sequence>MAEPKDNESFFRKVVRFVANPATDWNELATRQDDSLDLEKSEIKAMIERKKRNDFVRKREFDTLRRLRRDGLSPEQLAALGGSSRVDDSEGRLSEPAALGVKAKIDEIEQQMVGEAHGPLGSHAVAPPTPVRRPPADAPRRAPPPATTQLPSGFHTAPTVPQAFDTLPPGPPSGALASMPLSSLESLPPLPDLDLSTPAPIDFSDFGPVGGGMPERSAPRPAMPPDRPTDRSAMRHHTASSAVAPAGRTAGSPGGPPAAPPAALRPLQAPPSEWSSMLDSPGQRTGVPPRRAVAEPALASKFAVEVSELVHDPELDEAVIAFANADFEHCEHSLTALCRVQGPRRQHAETWHVLFDLYRATGQQAKFEALVPDYVNLFGRSPPQWFSLPKLVADAAADERPDTRGVQGDVGWISPPHLDEDGVARLRSATLQLPLPWVLDWQALERVDIGAAVHLQQLFRQWAPQPLDMRWLGADRLFAALQEAAPTGVRDADPAFWMARLEALRLVNRPDQFDETAIDYCVTYEVSPPSWERARCAVRCVGAGHSTTAPPMSIITEGGSSFLESRLIDEAHGVTTVELSGQLAGDIGSTLQQLDRRLGAGTLVTVSCARLIRVDFIAAGDLLNWVLAKQGEQRSVTFAEAHRLVALFFGAMGINEHARVQVPRN</sequence>
<organism evidence="2 3">
    <name type="scientific">Pseudaquabacterium inlustre</name>
    <dbReference type="NCBI Taxonomy" id="2984192"/>
    <lineage>
        <taxon>Bacteria</taxon>
        <taxon>Pseudomonadati</taxon>
        <taxon>Pseudomonadota</taxon>
        <taxon>Betaproteobacteria</taxon>
        <taxon>Burkholderiales</taxon>
        <taxon>Sphaerotilaceae</taxon>
        <taxon>Pseudaquabacterium</taxon>
    </lineage>
</organism>
<feature type="region of interest" description="Disordered" evidence="1">
    <location>
        <begin position="118"/>
        <end position="289"/>
    </location>
</feature>
<dbReference type="RefSeq" id="WP_341409377.1">
    <property type="nucleotide sequence ID" value="NZ_JBBUTH010000003.1"/>
</dbReference>
<dbReference type="Proteomes" id="UP001365405">
    <property type="component" value="Unassembled WGS sequence"/>
</dbReference>
<comment type="caution">
    <text evidence="2">The sequence shown here is derived from an EMBL/GenBank/DDBJ whole genome shotgun (WGS) entry which is preliminary data.</text>
</comment>
<accession>A0ABU9CCT5</accession>
<name>A0ABU9CCT5_9BURK</name>
<evidence type="ECO:0000313" key="3">
    <source>
        <dbReference type="Proteomes" id="UP001365405"/>
    </source>
</evidence>